<dbReference type="Gene3D" id="3.40.50.300">
    <property type="entry name" value="P-loop containing nucleotide triphosphate hydrolases"/>
    <property type="match status" value="2"/>
</dbReference>
<dbReference type="PANTHER" id="PTHR24223:SF353">
    <property type="entry name" value="ABC TRANSPORTER ATP-BINDING PROTEIN_PERMEASE VMR1-RELATED"/>
    <property type="match status" value="1"/>
</dbReference>
<keyword evidence="7 11" id="KW-1133">Transmembrane helix</keyword>
<keyword evidence="2" id="KW-0813">Transport</keyword>
<dbReference type="FunFam" id="3.40.50.300:FF:000825">
    <property type="entry name" value="ABC bile acid transporter"/>
    <property type="match status" value="1"/>
</dbReference>
<dbReference type="Pfam" id="PF00005">
    <property type="entry name" value="ABC_tran"/>
    <property type="match status" value="2"/>
</dbReference>
<dbReference type="InterPro" id="IPR003439">
    <property type="entry name" value="ABC_transporter-like_ATP-bd"/>
</dbReference>
<dbReference type="CDD" id="cd18604">
    <property type="entry name" value="ABC_6TM_VMR1_D2_like"/>
    <property type="match status" value="1"/>
</dbReference>
<feature type="transmembrane region" description="Helical" evidence="11">
    <location>
        <begin position="1353"/>
        <end position="1370"/>
    </location>
</feature>
<dbReference type="InterPro" id="IPR017871">
    <property type="entry name" value="ABC_transporter-like_CS"/>
</dbReference>
<feature type="transmembrane region" description="Helical" evidence="11">
    <location>
        <begin position="6"/>
        <end position="23"/>
    </location>
</feature>
<dbReference type="CDD" id="cd03244">
    <property type="entry name" value="ABCC_MRP_domain2"/>
    <property type="match status" value="1"/>
</dbReference>
<dbReference type="CDD" id="cd03250">
    <property type="entry name" value="ABCC_MRP_domain1"/>
    <property type="match status" value="1"/>
</dbReference>
<evidence type="ECO:0000256" key="9">
    <source>
        <dbReference type="ARBA" id="ARBA00023180"/>
    </source>
</evidence>
<keyword evidence="8 11" id="KW-0472">Membrane</keyword>
<feature type="transmembrane region" description="Helical" evidence="11">
    <location>
        <begin position="463"/>
        <end position="482"/>
    </location>
</feature>
<feature type="transmembrane region" description="Helical" evidence="11">
    <location>
        <begin position="721"/>
        <end position="739"/>
    </location>
</feature>
<dbReference type="SUPFAM" id="SSF90123">
    <property type="entry name" value="ABC transporter transmembrane region"/>
    <property type="match status" value="2"/>
</dbReference>
<dbReference type="InterPro" id="IPR027417">
    <property type="entry name" value="P-loop_NTPase"/>
</dbReference>
<evidence type="ECO:0000313" key="14">
    <source>
        <dbReference type="EMBL" id="ORX63009.1"/>
    </source>
</evidence>
<evidence type="ECO:0000256" key="3">
    <source>
        <dbReference type="ARBA" id="ARBA00022692"/>
    </source>
</evidence>
<dbReference type="InterPro" id="IPR036640">
    <property type="entry name" value="ABC1_TM_sf"/>
</dbReference>
<evidence type="ECO:0000259" key="12">
    <source>
        <dbReference type="PROSITE" id="PS50893"/>
    </source>
</evidence>
<sequence>HPHTLTALLVMLAWLFYAGMRTNHEDTETSVKLGIMASIWCFVFIGMLQFRDGPFVRPSVPFWRAILSLSVIYQLFLNKNDARRFMTYFDPNLGLELPERSYADNCETSWSNIKDQLDIFVLAHALGWYGKALIVRDYYLCWILSVTFELLEYSLEHQLNNFAECWWDHWILDVLLCNWAGLYLGMKTCQYLEVKQYSWVGFRQIKSLRGKAKRAVQQFTPRDWTRFEWKPTSSPKNYFGMVAMMVIFMQCELNCFYLKYLLWVPPEHPLNTYRLILMFLFALPGARDVYQYLADQKTNRLGAHAWLFICNIMTETLICLKFSENEFNTPAPMFVKVSWSVFFAIVLVIFPLWRFVIRPVRHQELEPPELLPRNKATHAYGTFEPSASTSSDDMEVKEEQAACLDLSGPATWSVYTLGRLTLSAVQAGFCLLNWLTLVDFGLRCIDVYDFYQIHSTHVAASSGYLFSVWMLVTNSALILVMLTEPPVGAPHGPVLMKSGRVMSGENWASLYSQFMFNWVDVMMKRGWVRTLDDRDMLELPAENRAQQALANYRLHYRLNFAWSVVRAFHRPLIAQFLYSMVWSVAMFGPPFFLNKIVSFIERADPNVPVFTAFLYAFGLFISSCTQSLSYQQALYIGRVMSIRLQAIVIGEVYAKSLRRRDTAGIPEEDLSGNKAKSNVNNLLSVDAQKLGDVIAYVIYFYSFPVQATICVWALYRLLGVSALFGVLVMFMAQPVTLYLSRRFQKVHQRVMACTDKRIKLMSELLNAIRIVKFFAWENEFRQRIQGARKVELKAAKSRLMMFMWMNNAYFLIPVLTMVAVFFSYTRTHILTASISFSALSLFNTFKSIMDQLPAISTFFLQAKVSVGRIESFLHEDDVKSTIVQPTADVSLGLINDASFSWENDAATSPASSGTSTPKIALQNINVSFPLNKLSLICGPTGAGKTTLLMSLLGETRCVSGAAVLPRKHLHQGRTVAGSASGIAYVAQTAWLQNLSIRDNILFGLPFDAERYSKVIYMTALTRDLDMLEHGDRTEVGEKGISLSGGQKQRLAIARAVYSQADILILDDCLSAVDAHTAKHIYQHCLMGDLMKHRTVLLVTHHVGLCIRGADYVVALQDGRVASAGAPEQVIASGALGEDFSVLGESDDQDEASAVPTVPIHAYNNDSDQPDDDAKLTKDEQRSEGGVKFSVYQAYIKASGGYWFWVLILAMFGLSQATIMSQDYWIKVWSAAYANTISNALISLFQQVTLPMSSPSPLSVASAAAQDPVTVNVTYYLTVYVLIGCLALVMTSLRFATLFNASIRASHRLHHQLLDRILHAKLRFFDTTPMGRILNRFSSDMETIDQGVAPNFSFLLYNIVSSVYVVVMITLVTPMFIVPGTLIALMFWQVGRYYLRSSRDMKRLNSVSRSPIYVQFNETIQGVATIRAFGAQQRFIQDNFTKIDTNNRPFLWMWAANRWLQCRVDILGASIGLFTAIVLLLSRAWIDAGLAGLSLAYAITFTQYILWIVRTYAMNEMNCVSIERVEEYMHIDQEQDQGKLARSQWPEAGLVQFKDVEVQYAPDTPVVLHGISFETKPREKIGIVGRTGSGKSTITLALFRFLTMNRGQIMIDGVDISTLSLEELRSRLTIIPQDPVLFSGTLRQNLDPFGEHDDADLYAALKRSHLTNQEQNTPLSLEDPVLENGSNWSHGQRQLIALARALVKKSTVIVMDEATSSVDFETDRKIQETIRSEFGHATILCIAHRIRTVADYDRILVLDAGEIQEFDTSYNLMTKTDGVFKEMCARSGEQQELLAIAKTKHLATSS</sequence>
<feature type="domain" description="ABC transmembrane type-1" evidence="13">
    <location>
        <begin position="576"/>
        <end position="861"/>
    </location>
</feature>
<comment type="caution">
    <text evidence="14">The sequence shown here is derived from an EMBL/GenBank/DDBJ whole genome shotgun (WGS) entry which is preliminary data.</text>
</comment>
<feature type="non-terminal residue" evidence="14">
    <location>
        <position position="1"/>
    </location>
</feature>
<evidence type="ECO:0000256" key="8">
    <source>
        <dbReference type="ARBA" id="ARBA00023136"/>
    </source>
</evidence>
<evidence type="ECO:0000256" key="11">
    <source>
        <dbReference type="SAM" id="Phobius"/>
    </source>
</evidence>
<evidence type="ECO:0000256" key="6">
    <source>
        <dbReference type="ARBA" id="ARBA00022840"/>
    </source>
</evidence>
<dbReference type="GO" id="GO:0006659">
    <property type="term" value="P:phosphatidylserine biosynthetic process"/>
    <property type="evidence" value="ECO:0007669"/>
    <property type="project" value="InterPro"/>
</dbReference>
<dbReference type="Proteomes" id="UP000242146">
    <property type="component" value="Unassembled WGS sequence"/>
</dbReference>
<dbReference type="Pfam" id="PF00664">
    <property type="entry name" value="ABC_membrane"/>
    <property type="match status" value="2"/>
</dbReference>
<dbReference type="InterPro" id="IPR003593">
    <property type="entry name" value="AAA+_ATPase"/>
</dbReference>
<feature type="transmembrane region" description="Helical" evidence="11">
    <location>
        <begin position="1376"/>
        <end position="1394"/>
    </location>
</feature>
<feature type="transmembrane region" description="Helical" evidence="11">
    <location>
        <begin position="605"/>
        <end position="623"/>
    </location>
</feature>
<feature type="transmembrane region" description="Helical" evidence="11">
    <location>
        <begin position="1465"/>
        <end position="1485"/>
    </location>
</feature>
<gene>
    <name evidence="14" type="ORF">DM01DRAFT_1278395</name>
</gene>
<dbReference type="GO" id="GO:0000329">
    <property type="term" value="C:fungal-type vacuole membrane"/>
    <property type="evidence" value="ECO:0007669"/>
    <property type="project" value="TreeGrafter"/>
</dbReference>
<feature type="transmembrane region" description="Helical" evidence="11">
    <location>
        <begin position="1201"/>
        <end position="1219"/>
    </location>
</feature>
<evidence type="ECO:0000259" key="13">
    <source>
        <dbReference type="PROSITE" id="PS50929"/>
    </source>
</evidence>
<dbReference type="EMBL" id="MCGT01000001">
    <property type="protein sequence ID" value="ORX63009.1"/>
    <property type="molecule type" value="Genomic_DNA"/>
</dbReference>
<feature type="transmembrane region" description="Helical" evidence="11">
    <location>
        <begin position="1491"/>
        <end position="1508"/>
    </location>
</feature>
<reference evidence="14 15" key="1">
    <citation type="submission" date="2016-07" db="EMBL/GenBank/DDBJ databases">
        <title>Pervasive Adenine N6-methylation of Active Genes in Fungi.</title>
        <authorList>
            <consortium name="DOE Joint Genome Institute"/>
            <person name="Mondo S.J."/>
            <person name="Dannebaum R.O."/>
            <person name="Kuo R.C."/>
            <person name="Labutti K."/>
            <person name="Haridas S."/>
            <person name="Kuo A."/>
            <person name="Salamov A."/>
            <person name="Ahrendt S.R."/>
            <person name="Lipzen A."/>
            <person name="Sullivan W."/>
            <person name="Andreopoulos W.B."/>
            <person name="Clum A."/>
            <person name="Lindquist E."/>
            <person name="Daum C."/>
            <person name="Ramamoorthy G.K."/>
            <person name="Gryganskyi A."/>
            <person name="Culley D."/>
            <person name="Magnuson J.K."/>
            <person name="James T.Y."/>
            <person name="O'Malley M.A."/>
            <person name="Stajich J.E."/>
            <person name="Spatafora J.W."/>
            <person name="Visel A."/>
            <person name="Grigoriev I.V."/>
        </authorList>
    </citation>
    <scope>NUCLEOTIDE SEQUENCE [LARGE SCALE GENOMIC DNA]</scope>
    <source>
        <strain evidence="14 15">NRRL 3301</strain>
    </source>
</reference>
<feature type="transmembrane region" description="Helical" evidence="11">
    <location>
        <begin position="305"/>
        <end position="323"/>
    </location>
</feature>
<dbReference type="FunFam" id="1.20.1560.10:FF:000013">
    <property type="entry name" value="ABC transporter C family member 2"/>
    <property type="match status" value="1"/>
</dbReference>
<feature type="domain" description="ABC transporter" evidence="12">
    <location>
        <begin position="1550"/>
        <end position="1784"/>
    </location>
</feature>
<proteinExistence type="predicted"/>
<dbReference type="GO" id="GO:0016887">
    <property type="term" value="F:ATP hydrolysis activity"/>
    <property type="evidence" value="ECO:0007669"/>
    <property type="project" value="InterPro"/>
</dbReference>
<dbReference type="STRING" id="101127.A0A1X2GY33"/>
<dbReference type="InterPro" id="IPR011527">
    <property type="entry name" value="ABC1_TM_dom"/>
</dbReference>
<dbReference type="Gene3D" id="1.20.1560.10">
    <property type="entry name" value="ABC transporter type 1, transmembrane domain"/>
    <property type="match status" value="2"/>
</dbReference>
<dbReference type="InterPro" id="IPR050173">
    <property type="entry name" value="ABC_transporter_C-like"/>
</dbReference>
<feature type="compositionally biased region" description="Basic and acidic residues" evidence="10">
    <location>
        <begin position="1171"/>
        <end position="1180"/>
    </location>
</feature>
<feature type="transmembrane region" description="Helical" evidence="11">
    <location>
        <begin position="572"/>
        <end position="593"/>
    </location>
</feature>
<dbReference type="PROSITE" id="PS50929">
    <property type="entry name" value="ABC_TM1F"/>
    <property type="match status" value="2"/>
</dbReference>
<feature type="transmembrane region" description="Helical" evidence="11">
    <location>
        <begin position="335"/>
        <end position="353"/>
    </location>
</feature>
<dbReference type="GO" id="GO:0106245">
    <property type="term" value="F:L-serine-phosphatidylethanolamine phosphatidyltransferase activity"/>
    <property type="evidence" value="ECO:0007669"/>
    <property type="project" value="InterPro"/>
</dbReference>
<dbReference type="PROSITE" id="PS50893">
    <property type="entry name" value="ABC_TRANSPORTER_2"/>
    <property type="match status" value="2"/>
</dbReference>
<evidence type="ECO:0000256" key="2">
    <source>
        <dbReference type="ARBA" id="ARBA00022448"/>
    </source>
</evidence>
<dbReference type="GO" id="GO:0005524">
    <property type="term" value="F:ATP binding"/>
    <property type="evidence" value="ECO:0007669"/>
    <property type="project" value="UniProtKB-KW"/>
</dbReference>
<dbReference type="PROSITE" id="PS00211">
    <property type="entry name" value="ABC_TRANSPORTER_1"/>
    <property type="match status" value="1"/>
</dbReference>
<evidence type="ECO:0000313" key="15">
    <source>
        <dbReference type="Proteomes" id="UP000242146"/>
    </source>
</evidence>
<keyword evidence="3 11" id="KW-0812">Transmembrane</keyword>
<feature type="domain" description="ABC transmembrane type-1" evidence="13">
    <location>
        <begin position="1205"/>
        <end position="1513"/>
    </location>
</feature>
<dbReference type="OrthoDB" id="6500128at2759"/>
<organism evidence="14 15">
    <name type="scientific">Hesseltinella vesiculosa</name>
    <dbReference type="NCBI Taxonomy" id="101127"/>
    <lineage>
        <taxon>Eukaryota</taxon>
        <taxon>Fungi</taxon>
        <taxon>Fungi incertae sedis</taxon>
        <taxon>Mucoromycota</taxon>
        <taxon>Mucoromycotina</taxon>
        <taxon>Mucoromycetes</taxon>
        <taxon>Mucorales</taxon>
        <taxon>Cunninghamellaceae</taxon>
        <taxon>Hesseltinella</taxon>
    </lineage>
</organism>
<dbReference type="FunFam" id="3.40.50.300:FF:000565">
    <property type="entry name" value="ABC bile acid transporter"/>
    <property type="match status" value="1"/>
</dbReference>
<keyword evidence="4" id="KW-0677">Repeat</keyword>
<dbReference type="PANTHER" id="PTHR24223">
    <property type="entry name" value="ATP-BINDING CASSETTE SUB-FAMILY C"/>
    <property type="match status" value="1"/>
</dbReference>
<evidence type="ECO:0000256" key="10">
    <source>
        <dbReference type="SAM" id="MobiDB-lite"/>
    </source>
</evidence>
<dbReference type="CDD" id="cd18596">
    <property type="entry name" value="ABC_6TM_VMR1_D1_like"/>
    <property type="match status" value="1"/>
</dbReference>
<dbReference type="SMART" id="SM00382">
    <property type="entry name" value="AAA"/>
    <property type="match status" value="2"/>
</dbReference>
<evidence type="ECO:0000256" key="5">
    <source>
        <dbReference type="ARBA" id="ARBA00022741"/>
    </source>
</evidence>
<keyword evidence="15" id="KW-1185">Reference proteome</keyword>
<keyword evidence="9" id="KW-0325">Glycoprotein</keyword>
<feature type="region of interest" description="Disordered" evidence="10">
    <location>
        <begin position="1159"/>
        <end position="1180"/>
    </location>
</feature>
<dbReference type="GO" id="GO:0140359">
    <property type="term" value="F:ABC-type transporter activity"/>
    <property type="evidence" value="ECO:0007669"/>
    <property type="project" value="InterPro"/>
</dbReference>
<dbReference type="InterPro" id="IPR004277">
    <property type="entry name" value="PSS"/>
</dbReference>
<feature type="transmembrane region" description="Helical" evidence="11">
    <location>
        <begin position="802"/>
        <end position="824"/>
    </location>
</feature>
<feature type="transmembrane region" description="Helical" evidence="11">
    <location>
        <begin position="693"/>
        <end position="715"/>
    </location>
</feature>
<feature type="transmembrane region" description="Helical" evidence="11">
    <location>
        <begin position="1272"/>
        <end position="1295"/>
    </location>
</feature>
<name>A0A1X2GY33_9FUNG</name>
<dbReference type="SUPFAM" id="SSF52540">
    <property type="entry name" value="P-loop containing nucleoside triphosphate hydrolases"/>
    <property type="match status" value="2"/>
</dbReference>
<feature type="transmembrane region" description="Helical" evidence="11">
    <location>
        <begin position="30"/>
        <end position="50"/>
    </location>
</feature>
<keyword evidence="6" id="KW-0067">ATP-binding</keyword>
<feature type="transmembrane region" description="Helical" evidence="11">
    <location>
        <begin position="62"/>
        <end position="78"/>
    </location>
</feature>
<protein>
    <submittedName>
        <fullName evidence="14">PSS-domain-containing protein</fullName>
    </submittedName>
</protein>
<dbReference type="Pfam" id="PF03034">
    <property type="entry name" value="PSS"/>
    <property type="match status" value="1"/>
</dbReference>
<comment type="subcellular location">
    <subcellularLocation>
        <location evidence="1">Membrane</location>
        <topology evidence="1">Multi-pass membrane protein</topology>
    </subcellularLocation>
</comment>
<evidence type="ECO:0000256" key="1">
    <source>
        <dbReference type="ARBA" id="ARBA00004141"/>
    </source>
</evidence>
<accession>A0A1X2GY33</accession>
<keyword evidence="5" id="KW-0547">Nucleotide-binding</keyword>
<evidence type="ECO:0000256" key="4">
    <source>
        <dbReference type="ARBA" id="ARBA00022737"/>
    </source>
</evidence>
<feature type="domain" description="ABC transporter" evidence="12">
    <location>
        <begin position="894"/>
        <end position="1142"/>
    </location>
</feature>
<evidence type="ECO:0000256" key="7">
    <source>
        <dbReference type="ARBA" id="ARBA00022989"/>
    </source>
</evidence>